<keyword evidence="3" id="KW-1185">Reference proteome</keyword>
<dbReference type="InterPro" id="IPR024973">
    <property type="entry name" value="ESPR"/>
</dbReference>
<protein>
    <recommendedName>
        <fullName evidence="1">Filamentous haemagglutinin FhaB/tRNA nuclease CdiA-like TPS domain-containing protein</fullName>
    </recommendedName>
</protein>
<dbReference type="Gene3D" id="2.160.20.10">
    <property type="entry name" value="Single-stranded right-handed beta-helix, Pectin lyase-like"/>
    <property type="match status" value="1"/>
</dbReference>
<dbReference type="NCBIfam" id="TIGR01901">
    <property type="entry name" value="adhes_NPXG"/>
    <property type="match status" value="1"/>
</dbReference>
<dbReference type="Proteomes" id="UP001500975">
    <property type="component" value="Unassembled WGS sequence"/>
</dbReference>
<proteinExistence type="predicted"/>
<feature type="domain" description="Filamentous haemagglutinin FhaB/tRNA nuclease CdiA-like TPS" evidence="1">
    <location>
        <begin position="70"/>
        <end position="190"/>
    </location>
</feature>
<evidence type="ECO:0000259" key="1">
    <source>
        <dbReference type="SMART" id="SM00912"/>
    </source>
</evidence>
<dbReference type="InterPro" id="IPR011050">
    <property type="entry name" value="Pectin_lyase_fold/virulence"/>
</dbReference>
<dbReference type="Pfam" id="PF05860">
    <property type="entry name" value="TPS"/>
    <property type="match status" value="1"/>
</dbReference>
<dbReference type="SMART" id="SM00912">
    <property type="entry name" value="Haemagg_act"/>
    <property type="match status" value="1"/>
</dbReference>
<dbReference type="EMBL" id="BAABGJ010000040">
    <property type="protein sequence ID" value="GAA4346844.1"/>
    <property type="molecule type" value="Genomic_DNA"/>
</dbReference>
<dbReference type="InterPro" id="IPR008638">
    <property type="entry name" value="FhaB/CdiA-like_TPS"/>
</dbReference>
<sequence length="637" mass="65572">MNKHLHRIVFNATRGLRMVVHETARSAGKTRGAAPGVLVTALLASPPAPAQIVGAPGVAPNLRPMVLVAPNGVPLVDIQTPSAAGVSRNLYQQFDVQSRGVVLNNSRTDVQTRLGGWVHGNPYLATGPARIILNEIVSGDPTRLRGAIEVGGQRAEVIVANPAGIAVDGGTFINASRATLTTGTPQLNAFGGLDGYVDHLKEGLKSAILDTLAAQSAFVVGTRLEPGSASNALAHALVGCAIGAARTNDGCSAGAIGAAIGELAASLYDPDATNTHGDTVKFAAMMGGIGAALAGLDAAHINLASEAGANAAANNWLATQQRARMARELNEAKTALDQLKVMGRWTLVSAKQDALTASGVGKGLVDAGISDIQGLADFLANPVQGLNGLKQIITSPEARQQLGDATFRELDAKIDRMKTALEAGGDQNAEQLGKDLGGLIWQVGTVVTGAGAAAKGGVALTNAAVSLGTRTLENAALQFMKLDAGVIRGFKSAEEVNAMMKAADGWSPAWMPGTSVAEVTMKPGTIVRMVVDERSFYSLMDLSGRADIGKSFGGWATFDDVPNAAYARNQLAITSDLTEKSGSLYVVDVQLTKPVNAQVGQVGAQGTAVGGGNQLHFFVGRDHRASVFKVIGGRALP</sequence>
<name>A0ABP8HXG1_9BURK</name>
<dbReference type="InterPro" id="IPR012334">
    <property type="entry name" value="Pectin_lyas_fold"/>
</dbReference>
<dbReference type="Pfam" id="PF13018">
    <property type="entry name" value="ESPR"/>
    <property type="match status" value="1"/>
</dbReference>
<evidence type="ECO:0000313" key="3">
    <source>
        <dbReference type="Proteomes" id="UP001500975"/>
    </source>
</evidence>
<reference evidence="3" key="1">
    <citation type="journal article" date="2019" name="Int. J. Syst. Evol. Microbiol.">
        <title>The Global Catalogue of Microorganisms (GCM) 10K type strain sequencing project: providing services to taxonomists for standard genome sequencing and annotation.</title>
        <authorList>
            <consortium name="The Broad Institute Genomics Platform"/>
            <consortium name="The Broad Institute Genome Sequencing Center for Infectious Disease"/>
            <person name="Wu L."/>
            <person name="Ma J."/>
        </authorList>
    </citation>
    <scope>NUCLEOTIDE SEQUENCE [LARGE SCALE GENOMIC DNA]</scope>
    <source>
        <strain evidence="3">JCM 17804</strain>
    </source>
</reference>
<accession>A0ABP8HXG1</accession>
<comment type="caution">
    <text evidence="2">The sequence shown here is derived from an EMBL/GenBank/DDBJ whole genome shotgun (WGS) entry which is preliminary data.</text>
</comment>
<evidence type="ECO:0000313" key="2">
    <source>
        <dbReference type="EMBL" id="GAA4346844.1"/>
    </source>
</evidence>
<dbReference type="SUPFAM" id="SSF51126">
    <property type="entry name" value="Pectin lyase-like"/>
    <property type="match status" value="1"/>
</dbReference>
<gene>
    <name evidence="2" type="ORF">GCM10023165_31650</name>
</gene>
<organism evidence="2 3">
    <name type="scientific">Variovorax defluvii</name>
    <dbReference type="NCBI Taxonomy" id="913761"/>
    <lineage>
        <taxon>Bacteria</taxon>
        <taxon>Pseudomonadati</taxon>
        <taxon>Pseudomonadota</taxon>
        <taxon>Betaproteobacteria</taxon>
        <taxon>Burkholderiales</taxon>
        <taxon>Comamonadaceae</taxon>
        <taxon>Variovorax</taxon>
    </lineage>
</organism>